<feature type="domain" description="Sulfatase-modifying factor enzyme-like" evidence="2">
    <location>
        <begin position="4"/>
        <end position="42"/>
    </location>
</feature>
<gene>
    <name evidence="3" type="ORF">ENN51_00395</name>
</gene>
<sequence>MRPGSNRVIRGGSWNNNARNARCANRNRNEPSNRNNNNGFRCSAQQWPRGRRTDAAGLRTGGPRRAATESPASRVCRPRRTKMTQSGCG</sequence>
<evidence type="ECO:0000313" key="3">
    <source>
        <dbReference type="EMBL" id="HDQ98733.1"/>
    </source>
</evidence>
<dbReference type="Gene3D" id="3.90.1580.10">
    <property type="entry name" value="paralog of FGE (formylglycine-generating enzyme)"/>
    <property type="match status" value="1"/>
</dbReference>
<evidence type="ECO:0000256" key="1">
    <source>
        <dbReference type="SAM" id="MobiDB-lite"/>
    </source>
</evidence>
<dbReference type="SUPFAM" id="SSF56436">
    <property type="entry name" value="C-type lectin-like"/>
    <property type="match status" value="1"/>
</dbReference>
<name>A0A7V0T4E9_UNCW3</name>
<protein>
    <recommendedName>
        <fullName evidence="2">Sulfatase-modifying factor enzyme-like domain-containing protein</fullName>
    </recommendedName>
</protein>
<dbReference type="Proteomes" id="UP000885672">
    <property type="component" value="Unassembled WGS sequence"/>
</dbReference>
<dbReference type="AlphaFoldDB" id="A0A7V0T4E9"/>
<dbReference type="EMBL" id="DSBX01000012">
    <property type="protein sequence ID" value="HDQ98733.1"/>
    <property type="molecule type" value="Genomic_DNA"/>
</dbReference>
<dbReference type="InterPro" id="IPR005532">
    <property type="entry name" value="SUMF_dom"/>
</dbReference>
<organism evidence="3">
    <name type="scientific">candidate division WOR-3 bacterium</name>
    <dbReference type="NCBI Taxonomy" id="2052148"/>
    <lineage>
        <taxon>Bacteria</taxon>
        <taxon>Bacteria division WOR-3</taxon>
    </lineage>
</organism>
<feature type="compositionally biased region" description="Low complexity" evidence="1">
    <location>
        <begin position="15"/>
        <end position="38"/>
    </location>
</feature>
<feature type="region of interest" description="Disordered" evidence="1">
    <location>
        <begin position="1"/>
        <end position="89"/>
    </location>
</feature>
<comment type="caution">
    <text evidence="3">The sequence shown here is derived from an EMBL/GenBank/DDBJ whole genome shotgun (WGS) entry which is preliminary data.</text>
</comment>
<dbReference type="InterPro" id="IPR042095">
    <property type="entry name" value="SUMF_sf"/>
</dbReference>
<dbReference type="Pfam" id="PF03781">
    <property type="entry name" value="FGE-sulfatase"/>
    <property type="match status" value="1"/>
</dbReference>
<proteinExistence type="predicted"/>
<dbReference type="InterPro" id="IPR016187">
    <property type="entry name" value="CTDL_fold"/>
</dbReference>
<accession>A0A7V0T4E9</accession>
<reference evidence="3" key="1">
    <citation type="journal article" date="2020" name="mSystems">
        <title>Genome- and Community-Level Interaction Insights into Carbon Utilization and Element Cycling Functions of Hydrothermarchaeota in Hydrothermal Sediment.</title>
        <authorList>
            <person name="Zhou Z."/>
            <person name="Liu Y."/>
            <person name="Xu W."/>
            <person name="Pan J."/>
            <person name="Luo Z.H."/>
            <person name="Li M."/>
        </authorList>
    </citation>
    <scope>NUCLEOTIDE SEQUENCE [LARGE SCALE GENOMIC DNA]</scope>
    <source>
        <strain evidence="3">SpSt-1182</strain>
    </source>
</reference>
<evidence type="ECO:0000259" key="2">
    <source>
        <dbReference type="Pfam" id="PF03781"/>
    </source>
</evidence>